<feature type="transmembrane region" description="Helical" evidence="1">
    <location>
        <begin position="154"/>
        <end position="173"/>
    </location>
</feature>
<keyword evidence="3" id="KW-1185">Reference proteome</keyword>
<evidence type="ECO:0000313" key="3">
    <source>
        <dbReference type="Proteomes" id="UP001239397"/>
    </source>
</evidence>
<keyword evidence="1" id="KW-0812">Transmembrane</keyword>
<keyword evidence="1" id="KW-1133">Transmembrane helix</keyword>
<sequence length="350" mass="34704">MREVARGLVAAAAALLAMAGVAAAGLALLGAVRFTPAVVALAVGGSIDVEAVPAGGLPVALRGSLHGIPLGVSLAGAVVLGWLLLRRREEGLLVRSVVATVAFAAALAAITVPAKGKLALPTGSGGVRGCVSTGSRLPVPGRLDAGFSVPVGPVLAGAVIWALVVVGVCWLIARFPFIAEVFRVARWPAAGLVVVCLAAAWTFGGAAAAGGVLLVLPQLVIGAVLLGLGVPWTVDPALPCVPALGHFTPGLWVSGALLLVSVLVLVVRRGRPLRRAAAVSAVAGGVAVVVTLFSRVSADVSVTAFSFPVPVLDVRLTANPLLALAAGALAGFAGSLLAGAISVSSRAWKR</sequence>
<organism evidence="2 3">
    <name type="scientific">Amycolatopsis mongoliensis</name>
    <dbReference type="NCBI Taxonomy" id="715475"/>
    <lineage>
        <taxon>Bacteria</taxon>
        <taxon>Bacillati</taxon>
        <taxon>Actinomycetota</taxon>
        <taxon>Actinomycetes</taxon>
        <taxon>Pseudonocardiales</taxon>
        <taxon>Pseudonocardiaceae</taxon>
        <taxon>Amycolatopsis</taxon>
    </lineage>
</organism>
<evidence type="ECO:0000256" key="1">
    <source>
        <dbReference type="SAM" id="Phobius"/>
    </source>
</evidence>
<dbReference type="AlphaFoldDB" id="A0A9Y2JJ28"/>
<feature type="transmembrane region" description="Helical" evidence="1">
    <location>
        <begin position="92"/>
        <end position="112"/>
    </location>
</feature>
<feature type="transmembrane region" description="Helical" evidence="1">
    <location>
        <begin position="318"/>
        <end position="343"/>
    </location>
</feature>
<dbReference type="RefSeq" id="WP_285995455.1">
    <property type="nucleotide sequence ID" value="NZ_CP127295.1"/>
</dbReference>
<keyword evidence="1" id="KW-0472">Membrane</keyword>
<feature type="transmembrane region" description="Helical" evidence="1">
    <location>
        <begin position="279"/>
        <end position="298"/>
    </location>
</feature>
<feature type="transmembrane region" description="Helical" evidence="1">
    <location>
        <begin position="193"/>
        <end position="226"/>
    </location>
</feature>
<dbReference type="EMBL" id="CP127295">
    <property type="protein sequence ID" value="WIX98972.1"/>
    <property type="molecule type" value="Genomic_DNA"/>
</dbReference>
<dbReference type="Proteomes" id="UP001239397">
    <property type="component" value="Chromosome"/>
</dbReference>
<dbReference type="KEGG" id="amog:QRX60_33625"/>
<name>A0A9Y2JJ28_9PSEU</name>
<gene>
    <name evidence="2" type="ORF">QRX60_33625</name>
</gene>
<evidence type="ECO:0000313" key="2">
    <source>
        <dbReference type="EMBL" id="WIX98972.1"/>
    </source>
</evidence>
<feature type="transmembrane region" description="Helical" evidence="1">
    <location>
        <begin position="246"/>
        <end position="267"/>
    </location>
</feature>
<protein>
    <submittedName>
        <fullName evidence="2">Uncharacterized protein</fullName>
    </submittedName>
</protein>
<reference evidence="2 3" key="1">
    <citation type="submission" date="2023-06" db="EMBL/GenBank/DDBJ databases">
        <authorList>
            <person name="Oyuntsetseg B."/>
            <person name="Kim S.B."/>
        </authorList>
    </citation>
    <scope>NUCLEOTIDE SEQUENCE [LARGE SCALE GENOMIC DNA]</scope>
    <source>
        <strain evidence="2 3">4-36</strain>
    </source>
</reference>
<proteinExistence type="predicted"/>
<feature type="transmembrane region" description="Helical" evidence="1">
    <location>
        <begin position="67"/>
        <end position="85"/>
    </location>
</feature>
<accession>A0A9Y2JJ28</accession>